<gene>
    <name evidence="1" type="ORF">DMA12_26440</name>
</gene>
<dbReference type="AlphaFoldDB" id="A0A428WCD0"/>
<evidence type="ECO:0000313" key="1">
    <source>
        <dbReference type="EMBL" id="RSM40758.1"/>
    </source>
</evidence>
<dbReference type="RefSeq" id="WP_125591983.1">
    <property type="nucleotide sequence ID" value="NZ_QHHU01000038.1"/>
</dbReference>
<organism evidence="1 2">
    <name type="scientific">Amycolatopsis balhimycina DSM 5908</name>
    <dbReference type="NCBI Taxonomy" id="1081091"/>
    <lineage>
        <taxon>Bacteria</taxon>
        <taxon>Bacillati</taxon>
        <taxon>Actinomycetota</taxon>
        <taxon>Actinomycetes</taxon>
        <taxon>Pseudonocardiales</taxon>
        <taxon>Pseudonocardiaceae</taxon>
        <taxon>Amycolatopsis</taxon>
    </lineage>
</organism>
<accession>A0A428WCD0</accession>
<evidence type="ECO:0000313" key="2">
    <source>
        <dbReference type="Proteomes" id="UP000286716"/>
    </source>
</evidence>
<keyword evidence="2" id="KW-1185">Reference proteome</keyword>
<evidence type="ECO:0008006" key="3">
    <source>
        <dbReference type="Google" id="ProtNLM"/>
    </source>
</evidence>
<dbReference type="OrthoDB" id="4177730at2"/>
<proteinExistence type="predicted"/>
<sequence>MPGPTATAPEALGPAPDDLRKVDWANATLPAQFCSIQEPVHLQNGESEAMSAQWGRVHVALSSVHRVMAYGDLDGDGRPEAAVGLECDNNGGTASGQLAFGYAVIGTANGSLRALGSIGTRKNPEDAGHATLTGGASIARGTVVVEELWYRHADSTCCPSGTARTTWRWQDGELVPGSTVVTS</sequence>
<reference evidence="1 2" key="1">
    <citation type="submission" date="2018-05" db="EMBL/GenBank/DDBJ databases">
        <title>Evolution of GPA BGCs.</title>
        <authorList>
            <person name="Waglechner N."/>
            <person name="Wright G.D."/>
        </authorList>
    </citation>
    <scope>NUCLEOTIDE SEQUENCE [LARGE SCALE GENOMIC DNA]</scope>
    <source>
        <strain evidence="1 2">DSM 5908</strain>
    </source>
</reference>
<dbReference type="Proteomes" id="UP000286716">
    <property type="component" value="Unassembled WGS sequence"/>
</dbReference>
<name>A0A428WCD0_AMYBA</name>
<comment type="caution">
    <text evidence="1">The sequence shown here is derived from an EMBL/GenBank/DDBJ whole genome shotgun (WGS) entry which is preliminary data.</text>
</comment>
<dbReference type="EMBL" id="QHHU01000038">
    <property type="protein sequence ID" value="RSM40758.1"/>
    <property type="molecule type" value="Genomic_DNA"/>
</dbReference>
<protein>
    <recommendedName>
        <fullName evidence="3">VCBS repeat-containing protein</fullName>
    </recommendedName>
</protein>